<dbReference type="Gene3D" id="2.60.120.260">
    <property type="entry name" value="Galactose-binding domain-like"/>
    <property type="match status" value="2"/>
</dbReference>
<name>A0A8H3ASQ8_9AGAM</name>
<evidence type="ECO:0008006" key="5">
    <source>
        <dbReference type="Google" id="ProtNLM"/>
    </source>
</evidence>
<organism evidence="3 4">
    <name type="scientific">Rhizoctonia solani</name>
    <dbReference type="NCBI Taxonomy" id="456999"/>
    <lineage>
        <taxon>Eukaryota</taxon>
        <taxon>Fungi</taxon>
        <taxon>Dikarya</taxon>
        <taxon>Basidiomycota</taxon>
        <taxon>Agaricomycotina</taxon>
        <taxon>Agaricomycetes</taxon>
        <taxon>Cantharellales</taxon>
        <taxon>Ceratobasidiaceae</taxon>
        <taxon>Rhizoctonia</taxon>
    </lineage>
</organism>
<keyword evidence="2" id="KW-0812">Transmembrane</keyword>
<proteinExistence type="predicted"/>
<evidence type="ECO:0000256" key="1">
    <source>
        <dbReference type="SAM" id="MobiDB-lite"/>
    </source>
</evidence>
<dbReference type="Proteomes" id="UP000663888">
    <property type="component" value="Unassembled WGS sequence"/>
</dbReference>
<keyword evidence="2" id="KW-1133">Transmembrane helix</keyword>
<dbReference type="AlphaFoldDB" id="A0A8H3ASQ8"/>
<feature type="compositionally biased region" description="Low complexity" evidence="1">
    <location>
        <begin position="389"/>
        <end position="398"/>
    </location>
</feature>
<feature type="compositionally biased region" description="Polar residues" evidence="1">
    <location>
        <begin position="351"/>
        <end position="360"/>
    </location>
</feature>
<reference evidence="3" key="1">
    <citation type="submission" date="2021-01" db="EMBL/GenBank/DDBJ databases">
        <authorList>
            <person name="Kaushik A."/>
        </authorList>
    </citation>
    <scope>NUCLEOTIDE SEQUENCE</scope>
    <source>
        <strain evidence="3">AG4-R118</strain>
    </source>
</reference>
<sequence length="434" mass="46975">MLRNFTLDDASPLIQYDGSWADGYNSTADSQMPRYQGRSFHCTYTDGATANITFHGTAIYLYGAKRNNHGYYRVAVNDEPSIPMSGRPEAGAPEEFQTLLFSRQGLESGEHTLRMTNVHEDSNRVWVDIDFIVITREVDASPEAQTNIATHDEFTYSSLWNTQTNMPGYRNSTAHITNTPGETATLKFQGPEVFVYGGVGPKFGAFKVQVDNREPVVLNATTGFTHPPVTLFTTSGLGDGEHTLTITNIEGGKSLTLDYAEYATGRSGSNAGLIGGVVGGVLGALVVFAVLGWYFLRKRKRTQGGGLDIDAPFPSMLSNPHQGSQIHVSPFANNPSQPPLGYVDARPITPNAHTPNVSSIRKTDMLVTPLPTLRSDESSYGPPSQHGLSSLSSPTEISSVHEIDAGTLSTLPPMYDQVFSSQPVRRGADAPSPE</sequence>
<protein>
    <recommendedName>
        <fullName evidence="5">Transmembrane protein</fullName>
    </recommendedName>
</protein>
<feature type="transmembrane region" description="Helical" evidence="2">
    <location>
        <begin position="273"/>
        <end position="296"/>
    </location>
</feature>
<accession>A0A8H3ASQ8</accession>
<evidence type="ECO:0000313" key="3">
    <source>
        <dbReference type="EMBL" id="CAE6437700.1"/>
    </source>
</evidence>
<evidence type="ECO:0000256" key="2">
    <source>
        <dbReference type="SAM" id="Phobius"/>
    </source>
</evidence>
<feature type="compositionally biased region" description="Polar residues" evidence="1">
    <location>
        <begin position="316"/>
        <end position="335"/>
    </location>
</feature>
<gene>
    <name evidence="3" type="ORF">RDB_LOCUS44930</name>
</gene>
<keyword evidence="2" id="KW-0472">Membrane</keyword>
<comment type="caution">
    <text evidence="3">The sequence shown here is derived from an EMBL/GenBank/DDBJ whole genome shotgun (WGS) entry which is preliminary data.</text>
</comment>
<evidence type="ECO:0000313" key="4">
    <source>
        <dbReference type="Proteomes" id="UP000663888"/>
    </source>
</evidence>
<dbReference type="EMBL" id="CAJMWX010000876">
    <property type="protein sequence ID" value="CAE6437700.1"/>
    <property type="molecule type" value="Genomic_DNA"/>
</dbReference>
<feature type="region of interest" description="Disordered" evidence="1">
    <location>
        <begin position="316"/>
        <end position="434"/>
    </location>
</feature>